<dbReference type="PANTHER" id="PTHR14097">
    <property type="entry name" value="OXIDOREDUCTASE HTATIP2"/>
    <property type="match status" value="1"/>
</dbReference>
<evidence type="ECO:0000259" key="1">
    <source>
        <dbReference type="Pfam" id="PF13460"/>
    </source>
</evidence>
<dbReference type="InterPro" id="IPR016040">
    <property type="entry name" value="NAD(P)-bd_dom"/>
</dbReference>
<dbReference type="OrthoDB" id="9975943at2759"/>
<gene>
    <name evidence="2" type="ORF">HMN09_00908700</name>
</gene>
<feature type="domain" description="NAD(P)-binding" evidence="1">
    <location>
        <begin position="10"/>
        <end position="159"/>
    </location>
</feature>
<accession>A0A8H6SPD3</accession>
<dbReference type="AlphaFoldDB" id="A0A8H6SPD3"/>
<protein>
    <submittedName>
        <fullName evidence="2">NAD(P)-bd-dom domain-containing protein</fullName>
    </submittedName>
</protein>
<dbReference type="InterPro" id="IPR036291">
    <property type="entry name" value="NAD(P)-bd_dom_sf"/>
</dbReference>
<evidence type="ECO:0000313" key="2">
    <source>
        <dbReference type="EMBL" id="KAF7302738.1"/>
    </source>
</evidence>
<organism evidence="2 3">
    <name type="scientific">Mycena chlorophos</name>
    <name type="common">Agaric fungus</name>
    <name type="synonym">Agaricus chlorophos</name>
    <dbReference type="NCBI Taxonomy" id="658473"/>
    <lineage>
        <taxon>Eukaryota</taxon>
        <taxon>Fungi</taxon>
        <taxon>Dikarya</taxon>
        <taxon>Basidiomycota</taxon>
        <taxon>Agaricomycotina</taxon>
        <taxon>Agaricomycetes</taxon>
        <taxon>Agaricomycetidae</taxon>
        <taxon>Agaricales</taxon>
        <taxon>Marasmiineae</taxon>
        <taxon>Mycenaceae</taxon>
        <taxon>Mycena</taxon>
    </lineage>
</organism>
<dbReference type="SUPFAM" id="SSF51735">
    <property type="entry name" value="NAD(P)-binding Rossmann-fold domains"/>
    <property type="match status" value="1"/>
</dbReference>
<comment type="caution">
    <text evidence="2">The sequence shown here is derived from an EMBL/GenBank/DDBJ whole genome shotgun (WGS) entry which is preliminary data.</text>
</comment>
<dbReference type="PANTHER" id="PTHR14097:SF8">
    <property type="entry name" value="NAD(P)-BINDING DOMAIN-CONTAINING PROTEIN"/>
    <property type="match status" value="1"/>
</dbReference>
<name>A0A8H6SPD3_MYCCL</name>
<proteinExistence type="predicted"/>
<keyword evidence="3" id="KW-1185">Reference proteome</keyword>
<dbReference type="Pfam" id="PF13460">
    <property type="entry name" value="NAD_binding_10"/>
    <property type="match status" value="1"/>
</dbReference>
<dbReference type="EMBL" id="JACAZE010000012">
    <property type="protein sequence ID" value="KAF7302738.1"/>
    <property type="molecule type" value="Genomic_DNA"/>
</dbReference>
<reference evidence="2" key="1">
    <citation type="submission" date="2020-05" db="EMBL/GenBank/DDBJ databases">
        <title>Mycena genomes resolve the evolution of fungal bioluminescence.</title>
        <authorList>
            <person name="Tsai I.J."/>
        </authorList>
    </citation>
    <scope>NUCLEOTIDE SEQUENCE</scope>
    <source>
        <strain evidence="2">110903Hualien_Pintung</strain>
    </source>
</reference>
<dbReference type="Proteomes" id="UP000613580">
    <property type="component" value="Unassembled WGS sequence"/>
</dbReference>
<sequence length="246" mass="26545">MAHIILVGQGATGTVGNGVLRVALASDRVSKVSILSRREFTLPEINREKAQIILQTDYTQYPDSVLERLKGADACIWAQGVSQNAVNEQDYLRITFDFPVASAKAFSSLSDKGHFNFVHVSGEGADPAEKAWSLYGKIKGRAERVLRELTQTEPYTSLRVYNVRPALVAPAPGHQSPALDAHIATKHVIVGALRLLRLERYVSPTDTMGKVFLDLALGDGGPIPAGPGIGDSGYLVGSLGIRKLEK</sequence>
<evidence type="ECO:0000313" key="3">
    <source>
        <dbReference type="Proteomes" id="UP000613580"/>
    </source>
</evidence>
<dbReference type="Gene3D" id="3.40.50.720">
    <property type="entry name" value="NAD(P)-binding Rossmann-like Domain"/>
    <property type="match status" value="1"/>
</dbReference>